<dbReference type="PANTHER" id="PTHR15510:SF5">
    <property type="entry name" value="SPERM-ASSOCIATED ANTIGEN 8"/>
    <property type="match status" value="1"/>
</dbReference>
<dbReference type="RefSeq" id="XP_015192387.1">
    <property type="nucleotide sequence ID" value="XM_015336901.2"/>
</dbReference>
<dbReference type="EMBL" id="AHAT01013319">
    <property type="status" value="NOT_ANNOTATED_CDS"/>
    <property type="molecule type" value="Genomic_DNA"/>
</dbReference>
<dbReference type="OrthoDB" id="2120499at2759"/>
<dbReference type="AlphaFoldDB" id="W5MWT8"/>
<dbReference type="FunCoup" id="W5MWT8">
    <property type="interactions" value="1"/>
</dbReference>
<protein>
    <submittedName>
        <fullName evidence="1">Sperm associated antigen 8</fullName>
    </submittedName>
</protein>
<dbReference type="OMA" id="EYCSTTQ"/>
<dbReference type="GeneTree" id="ENSGT00640000091617"/>
<dbReference type="GO" id="GO:0005737">
    <property type="term" value="C:cytoplasm"/>
    <property type="evidence" value="ECO:0000318"/>
    <property type="project" value="GO_Central"/>
</dbReference>
<dbReference type="CTD" id="26206"/>
<dbReference type="GO" id="GO:0008017">
    <property type="term" value="F:microtubule binding"/>
    <property type="evidence" value="ECO:0007669"/>
    <property type="project" value="InterPro"/>
</dbReference>
<dbReference type="eggNOG" id="ENOG502S06E">
    <property type="taxonomic scope" value="Eukaryota"/>
</dbReference>
<dbReference type="InterPro" id="IPR026124">
    <property type="entry name" value="Sperm-assoc_Ag8"/>
</dbReference>
<dbReference type="Proteomes" id="UP000018468">
    <property type="component" value="Linkage group LG2"/>
</dbReference>
<reference evidence="1" key="3">
    <citation type="submission" date="2025-09" db="UniProtKB">
        <authorList>
            <consortium name="Ensembl"/>
        </authorList>
    </citation>
    <scope>IDENTIFICATION</scope>
</reference>
<proteinExistence type="predicted"/>
<dbReference type="InParanoid" id="W5MWT8"/>
<dbReference type="GO" id="GO:0005634">
    <property type="term" value="C:nucleus"/>
    <property type="evidence" value="ECO:0000318"/>
    <property type="project" value="GO_Central"/>
</dbReference>
<evidence type="ECO:0000313" key="1">
    <source>
        <dbReference type="Ensembl" id="ENSLOCP00000012847.1"/>
    </source>
</evidence>
<reference evidence="2" key="1">
    <citation type="submission" date="2011-12" db="EMBL/GenBank/DDBJ databases">
        <title>The Draft Genome of Lepisosteus oculatus.</title>
        <authorList>
            <consortium name="The Broad Institute Genome Assembly &amp; Analysis Group"/>
            <consortium name="Computational R&amp;D Group"/>
            <consortium name="and Sequencing Platform"/>
            <person name="Di Palma F."/>
            <person name="Alfoldi J."/>
            <person name="Johnson J."/>
            <person name="Berlin A."/>
            <person name="Gnerre S."/>
            <person name="Jaffe D."/>
            <person name="MacCallum I."/>
            <person name="Young S."/>
            <person name="Walker B.J."/>
            <person name="Lander E.S."/>
            <person name="Lindblad-Toh K."/>
        </authorList>
    </citation>
    <scope>NUCLEOTIDE SEQUENCE [LARGE SCALE GENOMIC DNA]</scope>
</reference>
<dbReference type="HOGENOM" id="CLU_118848_0_0_1"/>
<dbReference type="Ensembl" id="ENSLOCT00000012873.1">
    <property type="protein sequence ID" value="ENSLOCP00000012847.1"/>
    <property type="gene ID" value="ENSLOCG00000010480.1"/>
</dbReference>
<dbReference type="EMBL" id="AHAT01013320">
    <property type="status" value="NOT_ANNOTATED_CDS"/>
    <property type="molecule type" value="Genomic_DNA"/>
</dbReference>
<evidence type="ECO:0000313" key="2">
    <source>
        <dbReference type="Proteomes" id="UP000018468"/>
    </source>
</evidence>
<dbReference type="STRING" id="7918.ENSLOCP00000012847"/>
<dbReference type="EMBL" id="AHAT01013318">
    <property type="status" value="NOT_ANNOTATED_CDS"/>
    <property type="molecule type" value="Genomic_DNA"/>
</dbReference>
<reference evidence="1" key="2">
    <citation type="submission" date="2025-08" db="UniProtKB">
        <authorList>
            <consortium name="Ensembl"/>
        </authorList>
    </citation>
    <scope>IDENTIFICATION</scope>
</reference>
<accession>W5MWT8</accession>
<organism evidence="1 2">
    <name type="scientific">Lepisosteus oculatus</name>
    <name type="common">Spotted gar</name>
    <dbReference type="NCBI Taxonomy" id="7918"/>
    <lineage>
        <taxon>Eukaryota</taxon>
        <taxon>Metazoa</taxon>
        <taxon>Chordata</taxon>
        <taxon>Craniata</taxon>
        <taxon>Vertebrata</taxon>
        <taxon>Euteleostomi</taxon>
        <taxon>Actinopterygii</taxon>
        <taxon>Neopterygii</taxon>
        <taxon>Holostei</taxon>
        <taxon>Semionotiformes</taxon>
        <taxon>Lepisosteidae</taxon>
        <taxon>Lepisosteus</taxon>
    </lineage>
</organism>
<keyword evidence="2" id="KW-1185">Reference proteome</keyword>
<dbReference type="GeneID" id="107075523"/>
<sequence>MNTVDKSMDSGNTTGKCLLDNWVEERAVAPLDNLGSQEHVGEAQTHRYGHKGILSVDLISKVADITTVRESYTSPRKPGIKQRGIREELLEKYLYKTISEQVLEECNPGSPPRELISTTRHDYKMEGFKSVPPSPSKKHDLKSEQAITYWSENYQKLQGVTPVRSRDTPFKKNSSFSKPISEYLDEPMPYTLENYPNL</sequence>
<dbReference type="EMBL" id="AHAT01013317">
    <property type="status" value="NOT_ANNOTATED_CDS"/>
    <property type="molecule type" value="Genomic_DNA"/>
</dbReference>
<dbReference type="Pfam" id="PF22584">
    <property type="entry name" value="CFAP143"/>
    <property type="match status" value="1"/>
</dbReference>
<dbReference type="KEGG" id="loc:107075523"/>
<name>W5MWT8_LEPOC</name>
<dbReference type="PANTHER" id="PTHR15510">
    <property type="entry name" value="SPERM-ASSOCIATED ANTIGEN 8"/>
    <property type="match status" value="1"/>
</dbReference>
<dbReference type="GO" id="GO:0045944">
    <property type="term" value="P:positive regulation of transcription by RNA polymerase II"/>
    <property type="evidence" value="ECO:0000318"/>
    <property type="project" value="GO_Central"/>
</dbReference>
<dbReference type="Bgee" id="ENSLOCG00000010480">
    <property type="expression patterns" value="Expressed in brain and 7 other cell types or tissues"/>
</dbReference>